<organism evidence="4 5">
    <name type="scientific">Nocardioides panacihumi</name>
    <dbReference type="NCBI Taxonomy" id="400774"/>
    <lineage>
        <taxon>Bacteria</taxon>
        <taxon>Bacillati</taxon>
        <taxon>Actinomycetota</taxon>
        <taxon>Actinomycetes</taxon>
        <taxon>Propionibacteriales</taxon>
        <taxon>Nocardioidaceae</taxon>
        <taxon>Nocardioides</taxon>
    </lineage>
</organism>
<gene>
    <name evidence="4" type="ORF">GCM10009798_21630</name>
</gene>
<evidence type="ECO:0000256" key="1">
    <source>
        <dbReference type="ARBA" id="ARBA00022722"/>
    </source>
</evidence>
<keyword evidence="2" id="KW-0378">Hydrolase</keyword>
<proteinExistence type="predicted"/>
<sequence>MSRRALSTIGSVVAVLAVVAVMLWGRSGDDPAAQPQRDTTGSVRASTDVDPASGLPWIDASDLPAQAQDTLRLIDSGGPFPYPGKDGSTFGNLEGLLPKQPRGYYAEYTVPTPGSRDRGARRIITGDGGEFYWTADHYSHFERVRR</sequence>
<dbReference type="RefSeq" id="WP_344044838.1">
    <property type="nucleotide sequence ID" value="NZ_BAAAPB010000002.1"/>
</dbReference>
<dbReference type="InterPro" id="IPR016191">
    <property type="entry name" value="Ribonuclease/ribotoxin"/>
</dbReference>
<dbReference type="InterPro" id="IPR000026">
    <property type="entry name" value="N1-like"/>
</dbReference>
<accession>A0ABN2R0Q9</accession>
<dbReference type="Gene3D" id="3.10.450.30">
    <property type="entry name" value="Microbial ribonucleases"/>
    <property type="match status" value="1"/>
</dbReference>
<protein>
    <submittedName>
        <fullName evidence="4">Uncharacterized protein</fullName>
    </submittedName>
</protein>
<comment type="caution">
    <text evidence="4">The sequence shown here is derived from an EMBL/GenBank/DDBJ whole genome shotgun (WGS) entry which is preliminary data.</text>
</comment>
<keyword evidence="1" id="KW-0540">Nuclease</keyword>
<dbReference type="Pfam" id="PF00545">
    <property type="entry name" value="Ribonuclease"/>
    <property type="match status" value="1"/>
</dbReference>
<dbReference type="Proteomes" id="UP001500571">
    <property type="component" value="Unassembled WGS sequence"/>
</dbReference>
<evidence type="ECO:0000313" key="4">
    <source>
        <dbReference type="EMBL" id="GAA1961543.1"/>
    </source>
</evidence>
<feature type="compositionally biased region" description="Polar residues" evidence="3">
    <location>
        <begin position="36"/>
        <end position="45"/>
    </location>
</feature>
<keyword evidence="5" id="KW-1185">Reference proteome</keyword>
<evidence type="ECO:0000313" key="5">
    <source>
        <dbReference type="Proteomes" id="UP001500571"/>
    </source>
</evidence>
<evidence type="ECO:0000256" key="2">
    <source>
        <dbReference type="ARBA" id="ARBA00022801"/>
    </source>
</evidence>
<reference evidence="4 5" key="1">
    <citation type="journal article" date="2019" name="Int. J. Syst. Evol. Microbiol.">
        <title>The Global Catalogue of Microorganisms (GCM) 10K type strain sequencing project: providing services to taxonomists for standard genome sequencing and annotation.</title>
        <authorList>
            <consortium name="The Broad Institute Genomics Platform"/>
            <consortium name="The Broad Institute Genome Sequencing Center for Infectious Disease"/>
            <person name="Wu L."/>
            <person name="Ma J."/>
        </authorList>
    </citation>
    <scope>NUCLEOTIDE SEQUENCE [LARGE SCALE GENOMIC DNA]</scope>
    <source>
        <strain evidence="4 5">JCM 15309</strain>
    </source>
</reference>
<dbReference type="SUPFAM" id="SSF53933">
    <property type="entry name" value="Microbial ribonucleases"/>
    <property type="match status" value="1"/>
</dbReference>
<evidence type="ECO:0000256" key="3">
    <source>
        <dbReference type="SAM" id="MobiDB-lite"/>
    </source>
</evidence>
<name>A0ABN2R0Q9_9ACTN</name>
<dbReference type="EMBL" id="BAAAPB010000002">
    <property type="protein sequence ID" value="GAA1961543.1"/>
    <property type="molecule type" value="Genomic_DNA"/>
</dbReference>
<feature type="region of interest" description="Disordered" evidence="3">
    <location>
        <begin position="27"/>
        <end position="59"/>
    </location>
</feature>